<keyword evidence="3 4" id="KW-0732">Signal</keyword>
<evidence type="ECO:0000256" key="2">
    <source>
        <dbReference type="ARBA" id="ARBA00022448"/>
    </source>
</evidence>
<dbReference type="Pfam" id="PF00497">
    <property type="entry name" value="SBP_bac_3"/>
    <property type="match status" value="1"/>
</dbReference>
<dbReference type="AlphaFoldDB" id="A0A1Y6CWE0"/>
<dbReference type="EMBL" id="FWZX01000046">
    <property type="protein sequence ID" value="SMF82414.1"/>
    <property type="molecule type" value="Genomic_DNA"/>
</dbReference>
<dbReference type="PANTHER" id="PTHR30085:SF6">
    <property type="entry name" value="ABC TRANSPORTER GLUTAMINE-BINDING PROTEIN GLNH"/>
    <property type="match status" value="1"/>
</dbReference>
<dbReference type="PROSITE" id="PS51318">
    <property type="entry name" value="TAT"/>
    <property type="match status" value="1"/>
</dbReference>
<dbReference type="GO" id="GO:0005576">
    <property type="term" value="C:extracellular region"/>
    <property type="evidence" value="ECO:0007669"/>
    <property type="project" value="TreeGrafter"/>
</dbReference>
<dbReference type="GO" id="GO:0030288">
    <property type="term" value="C:outer membrane-bounded periplasmic space"/>
    <property type="evidence" value="ECO:0007669"/>
    <property type="project" value="TreeGrafter"/>
</dbReference>
<sequence>MNKLIRSAVLGTTAALALALVASVAPGTATATTLKEVKDKGTLVVGVKADYKPYGFLDSDGKIVGIEPTLAADVAKKLGVKLELVPVVSSNRMQFLEQGKIDLMIATMTDTPEREKVVEIVKPNYYSSGTNVMAPKKAKFKEWTDLKGVPVCGIQGAFYNRKTQEQFGADIVAFKGTAEALTALKQGRCVAFVYDDSFLISKLGDPEWADYDMPLKTIDDAPWGLAVAKGADKFAAFMSDMIKDWHKTGRILELETKYGVKNTPFALEMHEKYKGS</sequence>
<dbReference type="SMART" id="SM00062">
    <property type="entry name" value="PBPb"/>
    <property type="match status" value="1"/>
</dbReference>
<evidence type="ECO:0000256" key="3">
    <source>
        <dbReference type="ARBA" id="ARBA00022729"/>
    </source>
</evidence>
<dbReference type="InterPro" id="IPR051455">
    <property type="entry name" value="Bact_solute-bind_prot3"/>
</dbReference>
<reference evidence="6 7" key="1">
    <citation type="submission" date="2017-04" db="EMBL/GenBank/DDBJ databases">
        <authorList>
            <person name="Afonso C.L."/>
            <person name="Miller P.J."/>
            <person name="Scott M.A."/>
            <person name="Spackman E."/>
            <person name="Goraichik I."/>
            <person name="Dimitrov K.M."/>
            <person name="Suarez D.L."/>
            <person name="Swayne D.E."/>
        </authorList>
    </citation>
    <scope>NUCLEOTIDE SEQUENCE [LARGE SCALE GENOMIC DNA]</scope>
    <source>
        <strain evidence="6 7">USBA 355</strain>
    </source>
</reference>
<organism evidence="6 7">
    <name type="scientific">Tistlia consotensis USBA 355</name>
    <dbReference type="NCBI Taxonomy" id="560819"/>
    <lineage>
        <taxon>Bacteria</taxon>
        <taxon>Pseudomonadati</taxon>
        <taxon>Pseudomonadota</taxon>
        <taxon>Alphaproteobacteria</taxon>
        <taxon>Rhodospirillales</taxon>
        <taxon>Rhodovibrionaceae</taxon>
        <taxon>Tistlia</taxon>
    </lineage>
</organism>
<dbReference type="Gene3D" id="3.40.190.10">
    <property type="entry name" value="Periplasmic binding protein-like II"/>
    <property type="match status" value="2"/>
</dbReference>
<dbReference type="Proteomes" id="UP000192917">
    <property type="component" value="Unassembled WGS sequence"/>
</dbReference>
<dbReference type="STRING" id="560819.SAMN05428998_14631"/>
<dbReference type="InterPro" id="IPR001638">
    <property type="entry name" value="Solute-binding_3/MltF_N"/>
</dbReference>
<feature type="chain" id="PRO_5012825480" evidence="4">
    <location>
        <begin position="32"/>
        <end position="276"/>
    </location>
</feature>
<dbReference type="InterPro" id="IPR006311">
    <property type="entry name" value="TAT_signal"/>
</dbReference>
<proteinExistence type="inferred from homology"/>
<dbReference type="GO" id="GO:0006865">
    <property type="term" value="P:amino acid transport"/>
    <property type="evidence" value="ECO:0007669"/>
    <property type="project" value="TreeGrafter"/>
</dbReference>
<evidence type="ECO:0000313" key="6">
    <source>
        <dbReference type="EMBL" id="SMF82414.1"/>
    </source>
</evidence>
<dbReference type="RefSeq" id="WP_085126906.1">
    <property type="nucleotide sequence ID" value="NZ_FWZX01000046.1"/>
</dbReference>
<evidence type="ECO:0000313" key="7">
    <source>
        <dbReference type="Proteomes" id="UP000192917"/>
    </source>
</evidence>
<dbReference type="CDD" id="cd13693">
    <property type="entry name" value="PBP2_polar_AA"/>
    <property type="match status" value="1"/>
</dbReference>
<accession>A0A1Y6CWE0</accession>
<feature type="domain" description="Solute-binding protein family 3/N-terminal" evidence="5">
    <location>
        <begin position="42"/>
        <end position="262"/>
    </location>
</feature>
<feature type="signal peptide" evidence="4">
    <location>
        <begin position="1"/>
        <end position="31"/>
    </location>
</feature>
<evidence type="ECO:0000259" key="5">
    <source>
        <dbReference type="SMART" id="SM00062"/>
    </source>
</evidence>
<name>A0A1Y6CWE0_9PROT</name>
<comment type="similarity">
    <text evidence="1">Belongs to the bacterial solute-binding protein 3 family.</text>
</comment>
<protein>
    <submittedName>
        <fullName evidence="6">Amino acid ABC transporter substrate-binding protein, PAAT family</fullName>
    </submittedName>
</protein>
<keyword evidence="2" id="KW-0813">Transport</keyword>
<dbReference type="SUPFAM" id="SSF53850">
    <property type="entry name" value="Periplasmic binding protein-like II"/>
    <property type="match status" value="1"/>
</dbReference>
<keyword evidence="7" id="KW-1185">Reference proteome</keyword>
<evidence type="ECO:0000256" key="1">
    <source>
        <dbReference type="ARBA" id="ARBA00010333"/>
    </source>
</evidence>
<evidence type="ECO:0000256" key="4">
    <source>
        <dbReference type="SAM" id="SignalP"/>
    </source>
</evidence>
<gene>
    <name evidence="6" type="ORF">SAMN05428998_14631</name>
</gene>
<dbReference type="PANTHER" id="PTHR30085">
    <property type="entry name" value="AMINO ACID ABC TRANSPORTER PERMEASE"/>
    <property type="match status" value="1"/>
</dbReference>